<organism evidence="2 3">
    <name type="scientific">Decorospora gaudefroyi</name>
    <dbReference type="NCBI Taxonomy" id="184978"/>
    <lineage>
        <taxon>Eukaryota</taxon>
        <taxon>Fungi</taxon>
        <taxon>Dikarya</taxon>
        <taxon>Ascomycota</taxon>
        <taxon>Pezizomycotina</taxon>
        <taxon>Dothideomycetes</taxon>
        <taxon>Pleosporomycetidae</taxon>
        <taxon>Pleosporales</taxon>
        <taxon>Pleosporineae</taxon>
        <taxon>Pleosporaceae</taxon>
        <taxon>Decorospora</taxon>
    </lineage>
</organism>
<evidence type="ECO:0000313" key="2">
    <source>
        <dbReference type="EMBL" id="KAF1837521.1"/>
    </source>
</evidence>
<protein>
    <submittedName>
        <fullName evidence="2">Uncharacterized protein</fullName>
    </submittedName>
</protein>
<evidence type="ECO:0000313" key="3">
    <source>
        <dbReference type="Proteomes" id="UP000800040"/>
    </source>
</evidence>
<dbReference type="AlphaFoldDB" id="A0A6A5KQD7"/>
<proteinExistence type="predicted"/>
<dbReference type="Proteomes" id="UP000800040">
    <property type="component" value="Unassembled WGS sequence"/>
</dbReference>
<feature type="compositionally biased region" description="Polar residues" evidence="1">
    <location>
        <begin position="35"/>
        <end position="51"/>
    </location>
</feature>
<name>A0A6A5KQD7_9PLEO</name>
<evidence type="ECO:0000256" key="1">
    <source>
        <dbReference type="SAM" id="MobiDB-lite"/>
    </source>
</evidence>
<feature type="region of interest" description="Disordered" evidence="1">
    <location>
        <begin position="21"/>
        <end position="77"/>
    </location>
</feature>
<sequence length="155" mass="17613">MIIYQPCVFLSPSRMCQSKRHSTTAFQDHHGLTGNGPSKTVPTRINISYKSRTAKQEPVRPNSRNTQTLSHLTLLSPPLASLPSPKLSYGTRYRRANANAGPHADEEKEDANTRRISLDMLYSAQVGYYSKICEKFETAKPERRCWEKGEKEKKD</sequence>
<accession>A0A6A5KQD7</accession>
<gene>
    <name evidence="2" type="ORF">BDW02DRAFT_130752</name>
</gene>
<dbReference type="EMBL" id="ML975261">
    <property type="protein sequence ID" value="KAF1837521.1"/>
    <property type="molecule type" value="Genomic_DNA"/>
</dbReference>
<keyword evidence="3" id="KW-1185">Reference proteome</keyword>
<reference evidence="2" key="1">
    <citation type="submission" date="2020-01" db="EMBL/GenBank/DDBJ databases">
        <authorList>
            <consortium name="DOE Joint Genome Institute"/>
            <person name="Haridas S."/>
            <person name="Albert R."/>
            <person name="Binder M."/>
            <person name="Bloem J."/>
            <person name="Labutti K."/>
            <person name="Salamov A."/>
            <person name="Andreopoulos B."/>
            <person name="Baker S.E."/>
            <person name="Barry K."/>
            <person name="Bills G."/>
            <person name="Bluhm B.H."/>
            <person name="Cannon C."/>
            <person name="Castanera R."/>
            <person name="Culley D.E."/>
            <person name="Daum C."/>
            <person name="Ezra D."/>
            <person name="Gonzalez J.B."/>
            <person name="Henrissat B."/>
            <person name="Kuo A."/>
            <person name="Liang C."/>
            <person name="Lipzen A."/>
            <person name="Lutzoni F."/>
            <person name="Magnuson J."/>
            <person name="Mondo S."/>
            <person name="Nolan M."/>
            <person name="Ohm R."/>
            <person name="Pangilinan J."/>
            <person name="Park H.-J."/>
            <person name="Ramirez L."/>
            <person name="Alfaro M."/>
            <person name="Sun H."/>
            <person name="Tritt A."/>
            <person name="Yoshinaga Y."/>
            <person name="Zwiers L.-H."/>
            <person name="Turgeon B.G."/>
            <person name="Goodwin S.B."/>
            <person name="Spatafora J.W."/>
            <person name="Crous P.W."/>
            <person name="Grigoriev I.V."/>
        </authorList>
    </citation>
    <scope>NUCLEOTIDE SEQUENCE</scope>
    <source>
        <strain evidence="2">P77</strain>
    </source>
</reference>